<feature type="region of interest" description="Disordered" evidence="6">
    <location>
        <begin position="622"/>
        <end position="642"/>
    </location>
</feature>
<dbReference type="PANTHER" id="PTHR30329:SF21">
    <property type="entry name" value="LIPOPROTEIN YIAD-RELATED"/>
    <property type="match status" value="1"/>
</dbReference>
<reference evidence="9 10" key="1">
    <citation type="submission" date="2018-06" db="EMBL/GenBank/DDBJ databases">
        <title>Genomic Encyclopedia of Archaeal and Bacterial Type Strains, Phase II (KMG-II): from individual species to whole genera.</title>
        <authorList>
            <person name="Goeker M."/>
        </authorList>
    </citation>
    <scope>NUCLEOTIDE SEQUENCE [LARGE SCALE GENOMIC DNA]</scope>
    <source>
        <strain evidence="9 10">DSM 23446</strain>
    </source>
</reference>
<dbReference type="PRINTS" id="PR01021">
    <property type="entry name" value="OMPADOMAIN"/>
</dbReference>
<dbReference type="AlphaFoldDB" id="A0A327PD96"/>
<keyword evidence="10" id="KW-1185">Reference proteome</keyword>
<evidence type="ECO:0000256" key="1">
    <source>
        <dbReference type="ARBA" id="ARBA00004442"/>
    </source>
</evidence>
<dbReference type="CDD" id="cd07185">
    <property type="entry name" value="OmpA_C-like"/>
    <property type="match status" value="1"/>
</dbReference>
<dbReference type="SUPFAM" id="SSF103088">
    <property type="entry name" value="OmpA-like"/>
    <property type="match status" value="1"/>
</dbReference>
<dbReference type="InterPro" id="IPR036737">
    <property type="entry name" value="OmpA-like_sf"/>
</dbReference>
<evidence type="ECO:0000256" key="6">
    <source>
        <dbReference type="SAM" id="MobiDB-lite"/>
    </source>
</evidence>
<keyword evidence="2 4" id="KW-0472">Membrane</keyword>
<sequence>MKKLILLILAFAFAFSAQAQLHGYKWRFGASAGTTNYLGDIRPFKLDNFQSFTKYYKRYQTYSDQLSYQVSIEYALGNSVGLMLTGGSYQFGSSDRFIQNDGTLFTESPSFDRALNFQTDVYDAGLSFVIKPDNNWLLSGKSFFAPYITLGAGVQSFNVHGDLLDANGNRYDYSNPKVLPDGSFETNLTNLGTERSDNYKTTSFYANLGLGVRFRITKTLEIFAQSDFKRTNTDYLDDVSGVYRASYANDFQEYAAKPGTNVVTAENPYRGMENGRPDWYIYHGIGIKFSLGANKTAFNPPVITQRYSYIPTEVSNVQQAKGDSVSVETISSSNVPVTNNYFTVVQLPSNEQSSIKSNTSELDSATLDQINAALDSIKTNQAELYDEIEATKLQIEEIDRDLTLALSQQDSSISAEETLVRLRSLESEKVIAQEKIKSLKSVALENKFKMNLVDALKIRTTQSSTLEYESMSKELLIYPGQVSRISYSSSPQILRLDSASQTSTTTETAAMAAAPEKYPETRTRNDIDEEMAKFRKEMLSAQATRDSAMIMAIANMNRPVIEAPKRQENVPQEFTINTQAVEDDASEKELEKNQKQLEQLQKKNNELLKDALLVGATAASTAAISSQRTNRSDDTTSSNDSTLRARIAMDSLIIDSLSTIPREVDTVTVVDTVKVTETEVVEKNIETLLNESKVEVYFPINAYTLSDREQSKLAPVSEYLKKNPEAIVELVGFADNTGSVSYNLTLTEKRVEAVTKTLTDFYEIDSDRITVSNGGLIVRGRSKGSVETDRKVEIRVLKK</sequence>
<keyword evidence="7" id="KW-0732">Signal</keyword>
<evidence type="ECO:0000313" key="10">
    <source>
        <dbReference type="Proteomes" id="UP000249610"/>
    </source>
</evidence>
<evidence type="ECO:0000256" key="5">
    <source>
        <dbReference type="SAM" id="Coils"/>
    </source>
</evidence>
<feature type="signal peptide" evidence="7">
    <location>
        <begin position="1"/>
        <end position="19"/>
    </location>
</feature>
<evidence type="ECO:0000256" key="4">
    <source>
        <dbReference type="PROSITE-ProRule" id="PRU00473"/>
    </source>
</evidence>
<dbReference type="OrthoDB" id="654178at2"/>
<dbReference type="Pfam" id="PF00691">
    <property type="entry name" value="OmpA"/>
    <property type="match status" value="1"/>
</dbReference>
<evidence type="ECO:0000256" key="3">
    <source>
        <dbReference type="ARBA" id="ARBA00023237"/>
    </source>
</evidence>
<dbReference type="InterPro" id="IPR006665">
    <property type="entry name" value="OmpA-like"/>
</dbReference>
<dbReference type="GO" id="GO:0009279">
    <property type="term" value="C:cell outer membrane"/>
    <property type="evidence" value="ECO:0007669"/>
    <property type="project" value="UniProtKB-SubCell"/>
</dbReference>
<dbReference type="InterPro" id="IPR006664">
    <property type="entry name" value="OMP_bac"/>
</dbReference>
<protein>
    <submittedName>
        <fullName evidence="9">OmpA family protein</fullName>
    </submittedName>
</protein>
<name>A0A327PD96_9BACT</name>
<dbReference type="RefSeq" id="WP_111611837.1">
    <property type="nucleotide sequence ID" value="NZ_QLLK01000006.1"/>
</dbReference>
<feature type="domain" description="OmpA-like" evidence="8">
    <location>
        <begin position="685"/>
        <end position="799"/>
    </location>
</feature>
<feature type="coiled-coil region" evidence="5">
    <location>
        <begin position="381"/>
        <end position="442"/>
    </location>
</feature>
<evidence type="ECO:0000313" key="9">
    <source>
        <dbReference type="EMBL" id="RAI89467.1"/>
    </source>
</evidence>
<keyword evidence="3" id="KW-0998">Cell outer membrane</keyword>
<dbReference type="Gene3D" id="3.30.1330.60">
    <property type="entry name" value="OmpA-like domain"/>
    <property type="match status" value="1"/>
</dbReference>
<feature type="coiled-coil region" evidence="5">
    <location>
        <begin position="583"/>
        <end position="610"/>
    </location>
</feature>
<evidence type="ECO:0000256" key="2">
    <source>
        <dbReference type="ARBA" id="ARBA00023136"/>
    </source>
</evidence>
<dbReference type="InterPro" id="IPR050330">
    <property type="entry name" value="Bact_OuterMem_StrucFunc"/>
</dbReference>
<dbReference type="Proteomes" id="UP000249610">
    <property type="component" value="Unassembled WGS sequence"/>
</dbReference>
<accession>A0A327PD96</accession>
<comment type="subcellular location">
    <subcellularLocation>
        <location evidence="1">Cell outer membrane</location>
    </subcellularLocation>
</comment>
<keyword evidence="5" id="KW-0175">Coiled coil</keyword>
<dbReference type="EMBL" id="QLLK01000006">
    <property type="protein sequence ID" value="RAI89467.1"/>
    <property type="molecule type" value="Genomic_DNA"/>
</dbReference>
<evidence type="ECO:0000259" key="8">
    <source>
        <dbReference type="PROSITE" id="PS51123"/>
    </source>
</evidence>
<comment type="caution">
    <text evidence="9">The sequence shown here is derived from an EMBL/GenBank/DDBJ whole genome shotgun (WGS) entry which is preliminary data.</text>
</comment>
<evidence type="ECO:0000256" key="7">
    <source>
        <dbReference type="SAM" id="SignalP"/>
    </source>
</evidence>
<dbReference type="PROSITE" id="PS51123">
    <property type="entry name" value="OMPA_2"/>
    <property type="match status" value="1"/>
</dbReference>
<feature type="chain" id="PRO_5016264759" evidence="7">
    <location>
        <begin position="20"/>
        <end position="799"/>
    </location>
</feature>
<dbReference type="Gene3D" id="2.40.160.20">
    <property type="match status" value="1"/>
</dbReference>
<organism evidence="9 10">
    <name type="scientific">Algoriphagus yeomjeoni</name>
    <dbReference type="NCBI Taxonomy" id="291403"/>
    <lineage>
        <taxon>Bacteria</taxon>
        <taxon>Pseudomonadati</taxon>
        <taxon>Bacteroidota</taxon>
        <taxon>Cytophagia</taxon>
        <taxon>Cytophagales</taxon>
        <taxon>Cyclobacteriaceae</taxon>
        <taxon>Algoriphagus</taxon>
    </lineage>
</organism>
<gene>
    <name evidence="9" type="ORF">LV83_02509</name>
</gene>
<dbReference type="PANTHER" id="PTHR30329">
    <property type="entry name" value="STATOR ELEMENT OF FLAGELLAR MOTOR COMPLEX"/>
    <property type="match status" value="1"/>
</dbReference>
<proteinExistence type="predicted"/>